<keyword evidence="2" id="KW-1185">Reference proteome</keyword>
<evidence type="ECO:0008006" key="3">
    <source>
        <dbReference type="Google" id="ProtNLM"/>
    </source>
</evidence>
<reference evidence="1 2" key="1">
    <citation type="submission" date="2016-10" db="EMBL/GenBank/DDBJ databases">
        <authorList>
            <person name="de Groot N.N."/>
        </authorList>
    </citation>
    <scope>NUCLEOTIDE SEQUENCE [LARGE SCALE GENOMIC DNA]</scope>
    <source>
        <strain evidence="1 2">DSM 19706</strain>
    </source>
</reference>
<evidence type="ECO:0000313" key="2">
    <source>
        <dbReference type="Proteomes" id="UP000199308"/>
    </source>
</evidence>
<accession>A0A1H9YBK7</accession>
<evidence type="ECO:0000313" key="1">
    <source>
        <dbReference type="EMBL" id="SES66371.1"/>
    </source>
</evidence>
<organism evidence="1 2">
    <name type="scientific">Thalassotalea agarivorans</name>
    <name type="common">Thalassomonas agarivorans</name>
    <dbReference type="NCBI Taxonomy" id="349064"/>
    <lineage>
        <taxon>Bacteria</taxon>
        <taxon>Pseudomonadati</taxon>
        <taxon>Pseudomonadota</taxon>
        <taxon>Gammaproteobacteria</taxon>
        <taxon>Alteromonadales</taxon>
        <taxon>Colwelliaceae</taxon>
        <taxon>Thalassotalea</taxon>
    </lineage>
</organism>
<gene>
    <name evidence="1" type="ORF">SAMN05660429_00161</name>
</gene>
<dbReference type="Pfam" id="PF10977">
    <property type="entry name" value="DUF2797"/>
    <property type="match status" value="1"/>
</dbReference>
<proteinExistence type="predicted"/>
<protein>
    <recommendedName>
        <fullName evidence="3">DUF2797 domain-containing protein</fullName>
    </recommendedName>
</protein>
<dbReference type="OrthoDB" id="9775734at2"/>
<dbReference type="RefSeq" id="WP_093326839.1">
    <property type="nucleotide sequence ID" value="NZ_AP027363.1"/>
</dbReference>
<dbReference type="InterPro" id="IPR021246">
    <property type="entry name" value="DUF2797"/>
</dbReference>
<dbReference type="STRING" id="349064.SAMN05660429_00161"/>
<name>A0A1H9YBK7_THASX</name>
<dbReference type="EMBL" id="FOHK01000001">
    <property type="protein sequence ID" value="SES66371.1"/>
    <property type="molecule type" value="Genomic_DNA"/>
</dbReference>
<sequence length="287" mass="32184">MKLLASGPIRKMKTALDNGQVQYSLPVGDSLVAMNELIGQTVNIHFLNEIRCQHCDRKTKKSYSQGYCFPCMQSLARCDMCIMKPETCHFEKGTCREPEWGQENCMIPHYVYLANTSGLKVGITRHSQIPTRWCDQGATQALPIFKVASRIQSGLVETALAEFIADKTNWRAMLKGNNEAIDLKAKASELIPLIAERLSQLKLTYGSDAIEQLDEDIIDLDFPVTEFPTKITSFNLDKAPIVSGVLQGIKGQYLLLDTGVINMRKFTSYFVDFSVESSTNQQQTLQI</sequence>
<dbReference type="AlphaFoldDB" id="A0A1H9YBK7"/>
<dbReference type="Proteomes" id="UP000199308">
    <property type="component" value="Unassembled WGS sequence"/>
</dbReference>